<organism evidence="1 2">
    <name type="scientific">Panagrolaimus davidi</name>
    <dbReference type="NCBI Taxonomy" id="227884"/>
    <lineage>
        <taxon>Eukaryota</taxon>
        <taxon>Metazoa</taxon>
        <taxon>Ecdysozoa</taxon>
        <taxon>Nematoda</taxon>
        <taxon>Chromadorea</taxon>
        <taxon>Rhabditida</taxon>
        <taxon>Tylenchina</taxon>
        <taxon>Panagrolaimomorpha</taxon>
        <taxon>Panagrolaimoidea</taxon>
        <taxon>Panagrolaimidae</taxon>
        <taxon>Panagrolaimus</taxon>
    </lineage>
</organism>
<name>A0A914QS87_9BILA</name>
<sequence length="69" mass="7917">MAKKKVNEDLPKVTTEKQEKKLYIKLDEKNSRTFIAPKLEYQNVHKGGIISVDVSPTKNLCVSSYTFMI</sequence>
<evidence type="ECO:0000313" key="2">
    <source>
        <dbReference type="WBParaSite" id="PDA_v2.g6786.t1"/>
    </source>
</evidence>
<keyword evidence="1" id="KW-1185">Reference proteome</keyword>
<evidence type="ECO:0000313" key="1">
    <source>
        <dbReference type="Proteomes" id="UP000887578"/>
    </source>
</evidence>
<dbReference type="WBParaSite" id="PDA_v2.g6786.t1">
    <property type="protein sequence ID" value="PDA_v2.g6786.t1"/>
    <property type="gene ID" value="PDA_v2.g6786"/>
</dbReference>
<protein>
    <submittedName>
        <fullName evidence="2">Uncharacterized protein</fullName>
    </submittedName>
</protein>
<proteinExistence type="predicted"/>
<reference evidence="2" key="1">
    <citation type="submission" date="2022-11" db="UniProtKB">
        <authorList>
            <consortium name="WormBaseParasite"/>
        </authorList>
    </citation>
    <scope>IDENTIFICATION</scope>
</reference>
<accession>A0A914QS87</accession>
<dbReference type="AlphaFoldDB" id="A0A914QS87"/>
<dbReference type="Proteomes" id="UP000887578">
    <property type="component" value="Unplaced"/>
</dbReference>